<dbReference type="InterPro" id="IPR029311">
    <property type="entry name" value="CCDC50_N"/>
</dbReference>
<proteinExistence type="predicted"/>
<dbReference type="EMBL" id="CANHGI010000002">
    <property type="protein sequence ID" value="CAI5443493.1"/>
    <property type="molecule type" value="Genomic_DNA"/>
</dbReference>
<evidence type="ECO:0000313" key="4">
    <source>
        <dbReference type="Proteomes" id="UP001152747"/>
    </source>
</evidence>
<dbReference type="InterPro" id="IPR039303">
    <property type="entry name" value="CCDC50"/>
</dbReference>
<comment type="caution">
    <text evidence="3">The sequence shown here is derived from an EMBL/GenBank/DDBJ whole genome shotgun (WGS) entry which is preliminary data.</text>
</comment>
<sequence>MSDDSHFSRVRKNLQIGEDFKLAYELQEREFGHHYKNNRETNGRLVSDFKKSLEEQKHFAEPSNSGANSSREEEDLKLALKIQENLDREELLKIEQMKEDQRLAWNLATNFGLAQNNPFLHDVQEFYERRK</sequence>
<protein>
    <recommendedName>
        <fullName evidence="2">Coiled-coil domain-containing protein</fullName>
    </recommendedName>
</protein>
<dbReference type="AlphaFoldDB" id="A0A9P1IEQ2"/>
<name>A0A9P1IEQ2_9PELO</name>
<evidence type="ECO:0000256" key="1">
    <source>
        <dbReference type="ARBA" id="ARBA00023054"/>
    </source>
</evidence>
<feature type="domain" description="Coiled-coil" evidence="2">
    <location>
        <begin position="9"/>
        <end position="107"/>
    </location>
</feature>
<dbReference type="Proteomes" id="UP001152747">
    <property type="component" value="Unassembled WGS sequence"/>
</dbReference>
<keyword evidence="1" id="KW-0175">Coiled coil</keyword>
<dbReference type="PANTHER" id="PTHR22115:SF4">
    <property type="entry name" value="COILED-COIL DOMAIN-CONTAINING PROTEIN"/>
    <property type="match status" value="1"/>
</dbReference>
<dbReference type="PANTHER" id="PTHR22115">
    <property type="entry name" value="C3ORF6 PROTEIN-RELATED"/>
    <property type="match status" value="1"/>
</dbReference>
<accession>A0A9P1IEQ2</accession>
<keyword evidence="4" id="KW-1185">Reference proteome</keyword>
<gene>
    <name evidence="3" type="ORF">CAMP_LOCUS6130</name>
</gene>
<organism evidence="3 4">
    <name type="scientific">Caenorhabditis angaria</name>
    <dbReference type="NCBI Taxonomy" id="860376"/>
    <lineage>
        <taxon>Eukaryota</taxon>
        <taxon>Metazoa</taxon>
        <taxon>Ecdysozoa</taxon>
        <taxon>Nematoda</taxon>
        <taxon>Chromadorea</taxon>
        <taxon>Rhabditida</taxon>
        <taxon>Rhabditina</taxon>
        <taxon>Rhabditomorpha</taxon>
        <taxon>Rhabditoidea</taxon>
        <taxon>Rhabditidae</taxon>
        <taxon>Peloderinae</taxon>
        <taxon>Caenorhabditis</taxon>
    </lineage>
</organism>
<dbReference type="Pfam" id="PF15295">
    <property type="entry name" value="CCDC50_N"/>
    <property type="match status" value="1"/>
</dbReference>
<dbReference type="OrthoDB" id="5877310at2759"/>
<evidence type="ECO:0000259" key="2">
    <source>
        <dbReference type="Pfam" id="PF15295"/>
    </source>
</evidence>
<evidence type="ECO:0000313" key="3">
    <source>
        <dbReference type="EMBL" id="CAI5443493.1"/>
    </source>
</evidence>
<reference evidence="3" key="1">
    <citation type="submission" date="2022-11" db="EMBL/GenBank/DDBJ databases">
        <authorList>
            <person name="Kikuchi T."/>
        </authorList>
    </citation>
    <scope>NUCLEOTIDE SEQUENCE</scope>
    <source>
        <strain evidence="3">PS1010</strain>
    </source>
</reference>